<dbReference type="PANTHER" id="PTHR46145:SF4">
    <property type="entry name" value="HEPARANASE"/>
    <property type="match status" value="1"/>
</dbReference>
<reference evidence="3" key="1">
    <citation type="submission" date="2025-08" db="UniProtKB">
        <authorList>
            <consortium name="RefSeq"/>
        </authorList>
    </citation>
    <scope>IDENTIFICATION</scope>
    <source>
        <tissue evidence="3">Testes</tissue>
    </source>
</reference>
<gene>
    <name evidence="3" type="primary">LOC102804856</name>
</gene>
<dbReference type="RefSeq" id="XP_006817513.1">
    <property type="nucleotide sequence ID" value="XM_006817450.1"/>
</dbReference>
<dbReference type="InterPro" id="IPR017853">
    <property type="entry name" value="GH"/>
</dbReference>
<keyword evidence="2" id="KW-1185">Reference proteome</keyword>
<dbReference type="SUPFAM" id="SSF51445">
    <property type="entry name" value="(Trans)glycosidases"/>
    <property type="match status" value="1"/>
</dbReference>
<evidence type="ECO:0000256" key="1">
    <source>
        <dbReference type="ARBA" id="ARBA00009800"/>
    </source>
</evidence>
<accession>A0ABM0MBX2</accession>
<protein>
    <submittedName>
        <fullName evidence="3">Heparanase-like</fullName>
    </submittedName>
</protein>
<sequence length="534" mass="59430">MANNVVRSYVISAVTIVTIHACLRFDRIQATDVIRPSVKLSPNLFENKTNTNTKTRSTVVYNKVDVSTDVSLTTVSDKFLSVAIDAFMIRNHWVYHELNFSSPRLLTLARGLKPCHLRVSGTAADFLYFNESVPPPSDAKYEDGGPFTMTVDDWDVINEFANKVGWSMIFGLNVLIRKGDEWDPTNAIKLFNYTLEKGYKVNWELGNEPNLFPHKANITVEPAQLAKDFIALRNYLNSRKELRSDLLFGPDVTKPSASSELSGSLEYLRGFLKRIGDATNSTTFHQYYLCSKPPTPESFTDVGNLNVFVKQVEEMRDAVRQYLPERRNIWLGETGTSCSKGASDLSKTYVAGFMWMDKLGIAAKYGLPVVIRQTFIGGGQGLIDEDIIPRPDYWLSVLYKRLVGQRVLSIKLSKQNDGNTLRAYAHCTNINGTTYPSGSVTVYMLSVNNNQSTIVSLSAGSLRLGVDQYLLTYPPAEGVTSSHVELNGKKLKMMDDHTLPDFPPQTIAAGSPINMPPLSFGFYVIPGAMADACM</sequence>
<dbReference type="PANTHER" id="PTHR46145">
    <property type="entry name" value="HEPARANASE"/>
    <property type="match status" value="1"/>
</dbReference>
<dbReference type="Pfam" id="PF03662">
    <property type="entry name" value="Glyco_hydro_79n"/>
    <property type="match status" value="1"/>
</dbReference>
<dbReference type="GeneID" id="102804856"/>
<dbReference type="InterPro" id="IPR005199">
    <property type="entry name" value="Glyco_hydro_79"/>
</dbReference>
<name>A0ABM0MBX2_SACKO</name>
<dbReference type="Proteomes" id="UP000694865">
    <property type="component" value="Unplaced"/>
</dbReference>
<proteinExistence type="inferred from homology"/>
<evidence type="ECO:0000313" key="3">
    <source>
        <dbReference type="RefSeq" id="XP_006817513.1"/>
    </source>
</evidence>
<comment type="similarity">
    <text evidence="1">Belongs to the glycosyl hydrolase 79 family.</text>
</comment>
<dbReference type="Gene3D" id="3.20.20.80">
    <property type="entry name" value="Glycosidases"/>
    <property type="match status" value="1"/>
</dbReference>
<organism evidence="2 3">
    <name type="scientific">Saccoglossus kowalevskii</name>
    <name type="common">Acorn worm</name>
    <dbReference type="NCBI Taxonomy" id="10224"/>
    <lineage>
        <taxon>Eukaryota</taxon>
        <taxon>Metazoa</taxon>
        <taxon>Hemichordata</taxon>
        <taxon>Enteropneusta</taxon>
        <taxon>Harrimaniidae</taxon>
        <taxon>Saccoglossus</taxon>
    </lineage>
</organism>
<evidence type="ECO:0000313" key="2">
    <source>
        <dbReference type="Proteomes" id="UP000694865"/>
    </source>
</evidence>